<protein>
    <recommendedName>
        <fullName evidence="12">High-affinity zinc uptake system membrane protein ZnuB</fullName>
    </recommendedName>
</protein>
<keyword evidence="4 13" id="KW-0813">Transport</keyword>
<comment type="function">
    <text evidence="1">Involved in the high-affinity zinc uptake transport system.</text>
</comment>
<proteinExistence type="inferred from homology"/>
<comment type="similarity">
    <text evidence="3 13">Belongs to the ABC-3 integral membrane protein family.</text>
</comment>
<evidence type="ECO:0000256" key="10">
    <source>
        <dbReference type="ARBA" id="ARBA00023065"/>
    </source>
</evidence>
<evidence type="ECO:0000256" key="4">
    <source>
        <dbReference type="ARBA" id="ARBA00022448"/>
    </source>
</evidence>
<gene>
    <name evidence="15" type="ORF">I6N98_00295</name>
</gene>
<evidence type="ECO:0000256" key="3">
    <source>
        <dbReference type="ARBA" id="ARBA00008034"/>
    </source>
</evidence>
<evidence type="ECO:0000256" key="5">
    <source>
        <dbReference type="ARBA" id="ARBA00022475"/>
    </source>
</evidence>
<dbReference type="PANTHER" id="PTHR30477:SF23">
    <property type="entry name" value="HIGH-AFFINITY ZINC UPTAKE SYSTEM MEMBRANE PROTEIN ZNUB"/>
    <property type="match status" value="1"/>
</dbReference>
<feature type="transmembrane region" description="Helical" evidence="14">
    <location>
        <begin position="88"/>
        <end position="107"/>
    </location>
</feature>
<keyword evidence="16" id="KW-1185">Reference proteome</keyword>
<evidence type="ECO:0000256" key="2">
    <source>
        <dbReference type="ARBA" id="ARBA00004651"/>
    </source>
</evidence>
<dbReference type="Pfam" id="PF00950">
    <property type="entry name" value="ABC-3"/>
    <property type="match status" value="1"/>
</dbReference>
<dbReference type="RefSeq" id="WP_198569851.1">
    <property type="nucleotide sequence ID" value="NZ_CP066167.1"/>
</dbReference>
<evidence type="ECO:0000256" key="12">
    <source>
        <dbReference type="ARBA" id="ARBA00040080"/>
    </source>
</evidence>
<keyword evidence="7" id="KW-0862">Zinc</keyword>
<comment type="subcellular location">
    <subcellularLocation>
        <location evidence="2 13">Cell membrane</location>
        <topology evidence="2 13">Multi-pass membrane protein</topology>
    </subcellularLocation>
</comment>
<dbReference type="InterPro" id="IPR001626">
    <property type="entry name" value="ABC_TroCD"/>
</dbReference>
<name>A0A7T4R0T9_9GAMM</name>
<dbReference type="Gene3D" id="1.10.3470.10">
    <property type="entry name" value="ABC transporter involved in vitamin B12 uptake, BtuC"/>
    <property type="match status" value="1"/>
</dbReference>
<feature type="transmembrane region" description="Helical" evidence="14">
    <location>
        <begin position="168"/>
        <end position="201"/>
    </location>
</feature>
<dbReference type="AlphaFoldDB" id="A0A7T4R0T9"/>
<keyword evidence="9 14" id="KW-1133">Transmembrane helix</keyword>
<keyword evidence="5" id="KW-1003">Cell membrane</keyword>
<dbReference type="PANTHER" id="PTHR30477">
    <property type="entry name" value="ABC-TRANSPORTER METAL-BINDING PROTEIN"/>
    <property type="match status" value="1"/>
</dbReference>
<keyword evidence="11 14" id="KW-0472">Membrane</keyword>
<dbReference type="GO" id="GO:0010043">
    <property type="term" value="P:response to zinc ion"/>
    <property type="evidence" value="ECO:0007669"/>
    <property type="project" value="TreeGrafter"/>
</dbReference>
<evidence type="ECO:0000256" key="1">
    <source>
        <dbReference type="ARBA" id="ARBA00002313"/>
    </source>
</evidence>
<dbReference type="GO" id="GO:0043190">
    <property type="term" value="C:ATP-binding cassette (ABC) transporter complex"/>
    <property type="evidence" value="ECO:0007669"/>
    <property type="project" value="InterPro"/>
</dbReference>
<keyword evidence="10" id="KW-0406">Ion transport</keyword>
<dbReference type="SUPFAM" id="SSF81345">
    <property type="entry name" value="ABC transporter involved in vitamin B12 uptake, BtuC"/>
    <property type="match status" value="1"/>
</dbReference>
<evidence type="ECO:0000313" key="16">
    <source>
        <dbReference type="Proteomes" id="UP000596063"/>
    </source>
</evidence>
<feature type="transmembrane region" description="Helical" evidence="14">
    <location>
        <begin position="213"/>
        <end position="235"/>
    </location>
</feature>
<reference evidence="15 16" key="1">
    <citation type="submission" date="2020-12" db="EMBL/GenBank/DDBJ databases">
        <authorList>
            <person name="Shan Y."/>
        </authorList>
    </citation>
    <scope>NUCLEOTIDE SEQUENCE [LARGE SCALE GENOMIC DNA]</scope>
    <source>
        <strain evidence="16">csc3.9</strain>
    </source>
</reference>
<dbReference type="KEGG" id="snan:I6N98_00295"/>
<evidence type="ECO:0000256" key="9">
    <source>
        <dbReference type="ARBA" id="ARBA00022989"/>
    </source>
</evidence>
<organism evidence="15 16">
    <name type="scientific">Spongiibacter nanhainus</name>
    <dbReference type="NCBI Taxonomy" id="2794344"/>
    <lineage>
        <taxon>Bacteria</taxon>
        <taxon>Pseudomonadati</taxon>
        <taxon>Pseudomonadota</taxon>
        <taxon>Gammaproteobacteria</taxon>
        <taxon>Cellvibrionales</taxon>
        <taxon>Spongiibacteraceae</taxon>
        <taxon>Spongiibacter</taxon>
    </lineage>
</organism>
<evidence type="ECO:0000313" key="15">
    <source>
        <dbReference type="EMBL" id="QQD18354.1"/>
    </source>
</evidence>
<dbReference type="GO" id="GO:0055085">
    <property type="term" value="P:transmembrane transport"/>
    <property type="evidence" value="ECO:0007669"/>
    <property type="project" value="InterPro"/>
</dbReference>
<dbReference type="Proteomes" id="UP000596063">
    <property type="component" value="Chromosome"/>
</dbReference>
<accession>A0A7T4R0T9</accession>
<feature type="transmembrane region" description="Helical" evidence="14">
    <location>
        <begin position="241"/>
        <end position="259"/>
    </location>
</feature>
<dbReference type="EMBL" id="CP066167">
    <property type="protein sequence ID" value="QQD18354.1"/>
    <property type="molecule type" value="Genomic_DNA"/>
</dbReference>
<evidence type="ECO:0000256" key="11">
    <source>
        <dbReference type="ARBA" id="ARBA00023136"/>
    </source>
</evidence>
<evidence type="ECO:0000256" key="6">
    <source>
        <dbReference type="ARBA" id="ARBA00022692"/>
    </source>
</evidence>
<evidence type="ECO:0000256" key="14">
    <source>
        <dbReference type="SAM" id="Phobius"/>
    </source>
</evidence>
<dbReference type="GO" id="GO:0006829">
    <property type="term" value="P:zinc ion transport"/>
    <property type="evidence" value="ECO:0007669"/>
    <property type="project" value="UniProtKB-KW"/>
</dbReference>
<evidence type="ECO:0000256" key="8">
    <source>
        <dbReference type="ARBA" id="ARBA00022906"/>
    </source>
</evidence>
<keyword evidence="6 13" id="KW-0812">Transmembrane</keyword>
<keyword evidence="8" id="KW-0864">Zinc transport</keyword>
<evidence type="ECO:0000256" key="13">
    <source>
        <dbReference type="RuleBase" id="RU003943"/>
    </source>
</evidence>
<feature type="transmembrane region" description="Helical" evidence="14">
    <location>
        <begin position="127"/>
        <end position="148"/>
    </location>
</feature>
<dbReference type="InterPro" id="IPR037294">
    <property type="entry name" value="ABC_BtuC-like"/>
</dbReference>
<feature type="transmembrane region" description="Helical" evidence="14">
    <location>
        <begin position="58"/>
        <end position="76"/>
    </location>
</feature>
<evidence type="ECO:0000256" key="7">
    <source>
        <dbReference type="ARBA" id="ARBA00022833"/>
    </source>
</evidence>
<sequence>MVDILLYALLAGSLLAAATGPLGSLLTWQRMAYYGDTLAHSALLGAALGLALHTDVEWSVLVVCAGVASLLFALQYRSAASLDSLLGILSHTGLALGLVCLSFLRGARFDLNAFLFGDLLSVTPGDLVRLAIIVAVVLAVLVRLWPALVSITAHADLAAVEGIPVQRLRLIFMLLLAATVAIAMKVVGVLLVTAMLIIPATTAGRLARSPEQCAALATGLGLLSVVLGLAGSWYWDSPGGPSIVLAAASLFALSLLAPGRRASI</sequence>